<name>A0AAD9CUY3_PAPLA</name>
<evidence type="ECO:0000256" key="4">
    <source>
        <dbReference type="ARBA" id="ARBA00023136"/>
    </source>
</evidence>
<comment type="caution">
    <text evidence="7">The sequence shown here is derived from an EMBL/GenBank/DDBJ whole genome shotgun (WGS) entry which is preliminary data.</text>
</comment>
<feature type="transmembrane region" description="Helical" evidence="5">
    <location>
        <begin position="58"/>
        <end position="77"/>
    </location>
</feature>
<accession>A0AAD9CUY3</accession>
<proteinExistence type="predicted"/>
<gene>
    <name evidence="7" type="ORF">DB88DRAFT_495409</name>
</gene>
<dbReference type="GO" id="GO:0016020">
    <property type="term" value="C:membrane"/>
    <property type="evidence" value="ECO:0007669"/>
    <property type="project" value="UniProtKB-SubCell"/>
</dbReference>
<reference evidence="7" key="1">
    <citation type="submission" date="2023-02" db="EMBL/GenBank/DDBJ databases">
        <title>Identification and recombinant expression of a fungal hydrolase from Papiliotrema laurentii that hydrolyzes apple cutin and clears colloidal polyester polyurethane.</title>
        <authorList>
            <consortium name="DOE Joint Genome Institute"/>
            <person name="Roman V.A."/>
            <person name="Bojanowski C."/>
            <person name="Crable B.R."/>
            <person name="Wagner D.N."/>
            <person name="Hung C.S."/>
            <person name="Nadeau L.J."/>
            <person name="Schratz L."/>
            <person name="Haridas S."/>
            <person name="Pangilinan J."/>
            <person name="Lipzen A."/>
            <person name="Na H."/>
            <person name="Yan M."/>
            <person name="Ng V."/>
            <person name="Grigoriev I.V."/>
            <person name="Spatafora J.W."/>
            <person name="Barlow D."/>
            <person name="Biffinger J."/>
            <person name="Kelley-Loughnane N."/>
            <person name="Varaljay V.A."/>
            <person name="Crookes-Goodson W.J."/>
        </authorList>
    </citation>
    <scope>NUCLEOTIDE SEQUENCE</scope>
    <source>
        <strain evidence="7">5307AH</strain>
    </source>
</reference>
<feature type="transmembrane region" description="Helical" evidence="5">
    <location>
        <begin position="16"/>
        <end position="37"/>
    </location>
</feature>
<evidence type="ECO:0000256" key="3">
    <source>
        <dbReference type="ARBA" id="ARBA00022989"/>
    </source>
</evidence>
<evidence type="ECO:0000259" key="6">
    <source>
        <dbReference type="Pfam" id="PF13664"/>
    </source>
</evidence>
<keyword evidence="2 5" id="KW-0812">Transmembrane</keyword>
<organism evidence="7 8">
    <name type="scientific">Papiliotrema laurentii</name>
    <name type="common">Cryptococcus laurentii</name>
    <dbReference type="NCBI Taxonomy" id="5418"/>
    <lineage>
        <taxon>Eukaryota</taxon>
        <taxon>Fungi</taxon>
        <taxon>Dikarya</taxon>
        <taxon>Basidiomycota</taxon>
        <taxon>Agaricomycotina</taxon>
        <taxon>Tremellomycetes</taxon>
        <taxon>Tremellales</taxon>
        <taxon>Rhynchogastremaceae</taxon>
        <taxon>Papiliotrema</taxon>
    </lineage>
</organism>
<feature type="transmembrane region" description="Helical" evidence="5">
    <location>
        <begin position="158"/>
        <end position="180"/>
    </location>
</feature>
<evidence type="ECO:0000256" key="2">
    <source>
        <dbReference type="ARBA" id="ARBA00022692"/>
    </source>
</evidence>
<keyword evidence="8" id="KW-1185">Reference proteome</keyword>
<evidence type="ECO:0000256" key="1">
    <source>
        <dbReference type="ARBA" id="ARBA00004370"/>
    </source>
</evidence>
<evidence type="ECO:0000256" key="5">
    <source>
        <dbReference type="SAM" id="Phobius"/>
    </source>
</evidence>
<keyword evidence="3 5" id="KW-1133">Transmembrane helix</keyword>
<comment type="subcellular location">
    <subcellularLocation>
        <location evidence="1">Membrane</location>
    </subcellularLocation>
</comment>
<evidence type="ECO:0000313" key="8">
    <source>
        <dbReference type="Proteomes" id="UP001182556"/>
    </source>
</evidence>
<sequence>MPGLFQSALAPFTLKGFYLLTWGTALGSNVWNTVSGYRSYTSLPRQTFGTLQSRLTPLYFSFQTLTTSTLLLTHLYFHPSLISSPLVEPHWATCEEGRQGLLILASVVASAVNWLVVGPLTTSVMFDRHRLERLEGKEADEPNPSEAMAKANKKFSTYHAISSSLNLISELALVGLGLAVSM</sequence>
<dbReference type="Pfam" id="PF13664">
    <property type="entry name" value="DUF4149"/>
    <property type="match status" value="1"/>
</dbReference>
<dbReference type="PANTHER" id="PTHR23241">
    <property type="entry name" value="LATE EMBRYOGENESIS ABUNDANT PLANTS LEA-RELATED"/>
    <property type="match status" value="1"/>
</dbReference>
<feature type="transmembrane region" description="Helical" evidence="5">
    <location>
        <begin position="101"/>
        <end position="126"/>
    </location>
</feature>
<dbReference type="InterPro" id="IPR053009">
    <property type="entry name" value="Xanthocillin_Biosynth-Assoc"/>
</dbReference>
<dbReference type="EMBL" id="JAODAN010000008">
    <property type="protein sequence ID" value="KAK1922519.1"/>
    <property type="molecule type" value="Genomic_DNA"/>
</dbReference>
<feature type="domain" description="TMEM205-like" evidence="6">
    <location>
        <begin position="20"/>
        <end position="129"/>
    </location>
</feature>
<evidence type="ECO:0000313" key="7">
    <source>
        <dbReference type="EMBL" id="KAK1922519.1"/>
    </source>
</evidence>
<dbReference type="PANTHER" id="PTHR23241:SF102">
    <property type="entry name" value="LD23009P"/>
    <property type="match status" value="1"/>
</dbReference>
<dbReference type="Proteomes" id="UP001182556">
    <property type="component" value="Unassembled WGS sequence"/>
</dbReference>
<keyword evidence="4 5" id="KW-0472">Membrane</keyword>
<dbReference type="InterPro" id="IPR025423">
    <property type="entry name" value="TMEM205-like"/>
</dbReference>
<protein>
    <recommendedName>
        <fullName evidence="6">TMEM205-like domain-containing protein</fullName>
    </recommendedName>
</protein>
<dbReference type="AlphaFoldDB" id="A0AAD9CUY3"/>